<keyword evidence="3" id="KW-1185">Reference proteome</keyword>
<dbReference type="Proteomes" id="UP000053447">
    <property type="component" value="Unassembled WGS sequence"/>
</dbReference>
<evidence type="ECO:0000256" key="1">
    <source>
        <dbReference type="SAM" id="SignalP"/>
    </source>
</evidence>
<evidence type="ECO:0000313" key="2">
    <source>
        <dbReference type="EMBL" id="KTW28623.1"/>
    </source>
</evidence>
<sequence length="97" mass="10152">MRQWGVVAVHIVVFAAAAVAAYIRGCGAVFGGQKTDSGTVWNAVCSVHGGNEWGSKNEGDAWTRMEGDRGGVGGAHSGGAAIYADLRGFRSIWRERG</sequence>
<dbReference type="RefSeq" id="XP_018228958.1">
    <property type="nucleotide sequence ID" value="XM_018374736.1"/>
</dbReference>
<feature type="chain" id="PRO_5006933835" description="Major surface glycoprotein" evidence="1">
    <location>
        <begin position="21"/>
        <end position="97"/>
    </location>
</feature>
<reference evidence="3" key="1">
    <citation type="journal article" date="2016" name="Nat. Commun.">
        <title>Genome analysis of three Pneumocystis species reveals adaptation mechanisms to life exclusively in mammalian hosts.</title>
        <authorList>
            <person name="Ma L."/>
            <person name="Chen Z."/>
            <person name="Huang D.W."/>
            <person name="Kutty G."/>
            <person name="Ishihara M."/>
            <person name="Wang H."/>
            <person name="Abouelleil A."/>
            <person name="Bishop L."/>
            <person name="Davey E."/>
            <person name="Deng R."/>
            <person name="Deng X."/>
            <person name="Fan L."/>
            <person name="Fantoni G."/>
            <person name="Fitzgerald M."/>
            <person name="Gogineni E."/>
            <person name="Goldberg J.M."/>
            <person name="Handley G."/>
            <person name="Hu X."/>
            <person name="Huber C."/>
            <person name="Jiao X."/>
            <person name="Jones K."/>
            <person name="Levin J.Z."/>
            <person name="Liu Y."/>
            <person name="Macdonald P."/>
            <person name="Melnikov A."/>
            <person name="Raley C."/>
            <person name="Sassi M."/>
            <person name="Sherman B.T."/>
            <person name="Song X."/>
            <person name="Sykes S."/>
            <person name="Tran B."/>
            <person name="Walsh L."/>
            <person name="Xia Y."/>
            <person name="Yang J."/>
            <person name="Young S."/>
            <person name="Zeng Q."/>
            <person name="Zheng X."/>
            <person name="Stephens R."/>
            <person name="Nusbaum C."/>
            <person name="Birren B.W."/>
            <person name="Azadi P."/>
            <person name="Lempicki R.A."/>
            <person name="Cuomo C.A."/>
            <person name="Kovacs J.A."/>
        </authorList>
    </citation>
    <scope>NUCLEOTIDE SEQUENCE [LARGE SCALE GENOMIC DNA]</scope>
    <source>
        <strain evidence="3">RU7</strain>
    </source>
</reference>
<name>A0A0W4ZJS8_PNEJ7</name>
<organism evidence="2 3">
    <name type="scientific">Pneumocystis jirovecii (strain RU7)</name>
    <name type="common">Human pneumocystis pneumonia agent</name>
    <dbReference type="NCBI Taxonomy" id="1408657"/>
    <lineage>
        <taxon>Eukaryota</taxon>
        <taxon>Fungi</taxon>
        <taxon>Dikarya</taxon>
        <taxon>Ascomycota</taxon>
        <taxon>Taphrinomycotina</taxon>
        <taxon>Pneumocystomycetes</taxon>
        <taxon>Pneumocystaceae</taxon>
        <taxon>Pneumocystis</taxon>
    </lineage>
</organism>
<accession>A0A0W4ZJS8</accession>
<gene>
    <name evidence="2" type="ORF">T551_02473</name>
</gene>
<dbReference type="VEuPathDB" id="FungiDB:T551_02473"/>
<dbReference type="AlphaFoldDB" id="A0A0W4ZJS8"/>
<dbReference type="GeneID" id="28940991"/>
<protein>
    <recommendedName>
        <fullName evidence="4">Major surface glycoprotein</fullName>
    </recommendedName>
</protein>
<evidence type="ECO:0000313" key="3">
    <source>
        <dbReference type="Proteomes" id="UP000053447"/>
    </source>
</evidence>
<dbReference type="EMBL" id="LFWA01000011">
    <property type="protein sequence ID" value="KTW28623.1"/>
    <property type="molecule type" value="Genomic_DNA"/>
</dbReference>
<comment type="caution">
    <text evidence="2">The sequence shown here is derived from an EMBL/GenBank/DDBJ whole genome shotgun (WGS) entry which is preliminary data.</text>
</comment>
<evidence type="ECO:0008006" key="4">
    <source>
        <dbReference type="Google" id="ProtNLM"/>
    </source>
</evidence>
<proteinExistence type="predicted"/>
<keyword evidence="1" id="KW-0732">Signal</keyword>
<feature type="signal peptide" evidence="1">
    <location>
        <begin position="1"/>
        <end position="20"/>
    </location>
</feature>